<feature type="binding site" evidence="7">
    <location>
        <position position="148"/>
    </location>
    <ligand>
        <name>Mg(2+)</name>
        <dbReference type="ChEBI" id="CHEBI:18420"/>
        <label>2</label>
    </ligand>
</feature>
<keyword evidence="3 7" id="KW-0963">Cytoplasm</keyword>
<comment type="pathway">
    <text evidence="6">Carbohydrate biosynthesis.</text>
</comment>
<dbReference type="PIRSF" id="PIRSF000904">
    <property type="entry name" value="FBPtase_SBPase"/>
    <property type="match status" value="1"/>
</dbReference>
<dbReference type="PANTHER" id="PTHR11556:SF35">
    <property type="entry name" value="SEDOHEPTULOSE-1,7-BISPHOSPHATASE, CHLOROPLASTIC"/>
    <property type="match status" value="1"/>
</dbReference>
<comment type="caution">
    <text evidence="7">Lacks conserved residue(s) required for the propagation of feature annotation.</text>
</comment>
<proteinExistence type="inferred from homology"/>
<dbReference type="InterPro" id="IPR044015">
    <property type="entry name" value="FBPase_C_dom"/>
</dbReference>
<dbReference type="EC" id="3.1.3.11" evidence="7"/>
<evidence type="ECO:0000259" key="10">
    <source>
        <dbReference type="Pfam" id="PF00316"/>
    </source>
</evidence>
<dbReference type="PRINTS" id="PR00115">
    <property type="entry name" value="F16BPHPHTASE"/>
</dbReference>
<comment type="cofactor">
    <cofactor evidence="7">
        <name>Mg(2+)</name>
        <dbReference type="ChEBI" id="CHEBI:18420"/>
    </cofactor>
    <text evidence="7">Binds 2 magnesium ions per subunit.</text>
</comment>
<evidence type="ECO:0000256" key="8">
    <source>
        <dbReference type="RuleBase" id="RU000508"/>
    </source>
</evidence>
<reference evidence="12 13" key="1">
    <citation type="submission" date="2023-09" db="EMBL/GenBank/DDBJ databases">
        <authorList>
            <person name="Rey-Velasco X."/>
        </authorList>
    </citation>
    <scope>NUCLEOTIDE SEQUENCE [LARGE SCALE GENOMIC DNA]</scope>
    <source>
        <strain evidence="12 13">F394</strain>
    </source>
</reference>
<dbReference type="PIRSF" id="PIRSF500210">
    <property type="entry name" value="FBPtase"/>
    <property type="match status" value="1"/>
</dbReference>
<feature type="binding site" evidence="7">
    <location>
        <position position="123"/>
    </location>
    <ligand>
        <name>Mg(2+)</name>
        <dbReference type="ChEBI" id="CHEBI:18420"/>
        <label>1</label>
    </ligand>
</feature>
<comment type="catalytic activity">
    <reaction evidence="1 7">
        <text>beta-D-fructose 1,6-bisphosphate + H2O = beta-D-fructose 6-phosphate + phosphate</text>
        <dbReference type="Rhea" id="RHEA:11064"/>
        <dbReference type="ChEBI" id="CHEBI:15377"/>
        <dbReference type="ChEBI" id="CHEBI:32966"/>
        <dbReference type="ChEBI" id="CHEBI:43474"/>
        <dbReference type="ChEBI" id="CHEBI:57634"/>
        <dbReference type="EC" id="3.1.3.11"/>
    </reaction>
</comment>
<dbReference type="GO" id="GO:0042132">
    <property type="term" value="F:fructose 1,6-bisphosphate 1-phosphatase activity"/>
    <property type="evidence" value="ECO:0007669"/>
    <property type="project" value="UniProtKB-EC"/>
</dbReference>
<keyword evidence="7" id="KW-0460">Magnesium</keyword>
<dbReference type="Pfam" id="PF00316">
    <property type="entry name" value="FBPase"/>
    <property type="match status" value="1"/>
</dbReference>
<evidence type="ECO:0000256" key="4">
    <source>
        <dbReference type="ARBA" id="ARBA00022801"/>
    </source>
</evidence>
<feature type="binding site" evidence="7">
    <location>
        <position position="276"/>
    </location>
    <ligand>
        <name>substrate</name>
    </ligand>
</feature>
<gene>
    <name evidence="7 12" type="primary">fbp</name>
    <name evidence="12" type="ORF">RM540_15365</name>
</gene>
<evidence type="ECO:0000256" key="9">
    <source>
        <dbReference type="SAM" id="MobiDB-lite"/>
    </source>
</evidence>
<evidence type="ECO:0000256" key="3">
    <source>
        <dbReference type="ARBA" id="ARBA00022490"/>
    </source>
</evidence>
<accession>A0ABU3BV17</accession>
<evidence type="ECO:0000256" key="7">
    <source>
        <dbReference type="HAMAP-Rule" id="MF_01855"/>
    </source>
</evidence>
<evidence type="ECO:0000256" key="6">
    <source>
        <dbReference type="ARBA" id="ARBA00024331"/>
    </source>
</evidence>
<keyword evidence="13" id="KW-1185">Reference proteome</keyword>
<keyword evidence="7" id="KW-0479">Metal-binding</keyword>
<feature type="binding site" evidence="7">
    <location>
        <position position="312"/>
    </location>
    <ligand>
        <name>Mg(2+)</name>
        <dbReference type="ChEBI" id="CHEBI:18420"/>
        <label>2</label>
    </ligand>
</feature>
<feature type="compositionally biased region" description="Pro residues" evidence="9">
    <location>
        <begin position="1"/>
        <end position="12"/>
    </location>
</feature>
<evidence type="ECO:0000256" key="2">
    <source>
        <dbReference type="ARBA" id="ARBA00010941"/>
    </source>
</evidence>
<dbReference type="InterPro" id="IPR000146">
    <property type="entry name" value="FBPase_class-1"/>
</dbReference>
<feature type="domain" description="Fructose-1-6-bisphosphatase class 1 C-terminal" evidence="11">
    <location>
        <begin position="232"/>
        <end position="360"/>
    </location>
</feature>
<evidence type="ECO:0000259" key="11">
    <source>
        <dbReference type="Pfam" id="PF18913"/>
    </source>
</evidence>
<dbReference type="PANTHER" id="PTHR11556">
    <property type="entry name" value="FRUCTOSE-1,6-BISPHOSPHATASE-RELATED"/>
    <property type="match status" value="1"/>
</dbReference>
<dbReference type="NCBIfam" id="NF006778">
    <property type="entry name" value="PRK09293.1-1"/>
    <property type="match status" value="1"/>
</dbReference>
<comment type="subunit">
    <text evidence="7">Homotetramer.</text>
</comment>
<feature type="binding site" evidence="7">
    <location>
        <position position="145"/>
    </location>
    <ligand>
        <name>Mg(2+)</name>
        <dbReference type="ChEBI" id="CHEBI:18420"/>
        <label>1</label>
    </ligand>
</feature>
<dbReference type="InterPro" id="IPR028343">
    <property type="entry name" value="FBPtase"/>
</dbReference>
<sequence length="371" mass="40008">MDSPTPATPPTAPTTDGHSSNGLGGGTLATGGGALKTLEQFIIEREADAPGSKGQFSRLLRDIVVAAKIVDRDVRKAGLVDLFGDTGDVNVQGEVQKKLDLLAHEEFVRALRRGGEVCLIGSEEHAEAIPLLFEDCQGKYVVLFDPLDGSSNVDVNVSIGTIFSIYRIPDDHVGRVTMASALQSGRKQVAAGYVVYGSSTVLVYTTGNGVNGFTLDPSIGEFLLSHPGIRTPERGRMYSVNEGNYNSWEDGLKEYIKWMQTEAPDDTPPRPYTTRYIGSFVADFHRNLMKGGVYIYPANARNPNGKLRLMYEANPMALIVEQAGGRAETGHGPILDVEPGALHDRCPVYIGSRDMVDDAIGFLSGERTSDG</sequence>
<keyword evidence="5 7" id="KW-0119">Carbohydrate metabolism</keyword>
<dbReference type="RefSeq" id="WP_311665730.1">
    <property type="nucleotide sequence ID" value="NZ_JAVRHT010000054.1"/>
</dbReference>
<evidence type="ECO:0000313" key="12">
    <source>
        <dbReference type="EMBL" id="MDT0633133.1"/>
    </source>
</evidence>
<organism evidence="12 13">
    <name type="scientific">Rubrivirga litoralis</name>
    <dbReference type="NCBI Taxonomy" id="3075598"/>
    <lineage>
        <taxon>Bacteria</taxon>
        <taxon>Pseudomonadati</taxon>
        <taxon>Rhodothermota</taxon>
        <taxon>Rhodothermia</taxon>
        <taxon>Rhodothermales</taxon>
        <taxon>Rubricoccaceae</taxon>
        <taxon>Rubrivirga</taxon>
    </lineage>
</organism>
<comment type="caution">
    <text evidence="12">The sequence shown here is derived from an EMBL/GenBank/DDBJ whole genome shotgun (WGS) entry which is preliminary data.</text>
</comment>
<comment type="similarity">
    <text evidence="2 7 8">Belongs to the FBPase class 1 family.</text>
</comment>
<evidence type="ECO:0000256" key="5">
    <source>
        <dbReference type="ARBA" id="ARBA00023277"/>
    </source>
</evidence>
<dbReference type="Pfam" id="PF18913">
    <property type="entry name" value="FBPase_C"/>
    <property type="match status" value="1"/>
</dbReference>
<dbReference type="EMBL" id="JAVRHT010000054">
    <property type="protein sequence ID" value="MDT0633133.1"/>
    <property type="molecule type" value="Genomic_DNA"/>
</dbReference>
<dbReference type="SUPFAM" id="SSF56655">
    <property type="entry name" value="Carbohydrate phosphatase"/>
    <property type="match status" value="1"/>
</dbReference>
<evidence type="ECO:0000313" key="13">
    <source>
        <dbReference type="Proteomes" id="UP001267426"/>
    </source>
</evidence>
<feature type="binding site" evidence="7">
    <location>
        <position position="147"/>
    </location>
    <ligand>
        <name>Mg(2+)</name>
        <dbReference type="ChEBI" id="CHEBI:18420"/>
        <label>1</label>
    </ligand>
</feature>
<dbReference type="InterPro" id="IPR033391">
    <property type="entry name" value="FBPase_N"/>
</dbReference>
<name>A0ABU3BV17_9BACT</name>
<keyword evidence="4 7" id="KW-0378">Hydrolase</keyword>
<dbReference type="Gene3D" id="3.30.540.10">
    <property type="entry name" value="Fructose-1,6-Bisphosphatase, subunit A, domain 1"/>
    <property type="match status" value="1"/>
</dbReference>
<feature type="region of interest" description="Disordered" evidence="9">
    <location>
        <begin position="1"/>
        <end position="29"/>
    </location>
</feature>
<dbReference type="Proteomes" id="UP001267426">
    <property type="component" value="Unassembled WGS sequence"/>
</dbReference>
<feature type="binding site" evidence="7">
    <location>
        <begin position="148"/>
        <end position="151"/>
    </location>
    <ligand>
        <name>substrate</name>
    </ligand>
</feature>
<dbReference type="CDD" id="cd00354">
    <property type="entry name" value="FBPase"/>
    <property type="match status" value="1"/>
</dbReference>
<feature type="binding site" evidence="7">
    <location>
        <position position="241"/>
    </location>
    <ligand>
        <name>substrate</name>
    </ligand>
</feature>
<feature type="domain" description="Fructose-1-6-bisphosphatase class I N-terminal" evidence="10">
    <location>
        <begin position="36"/>
        <end position="227"/>
    </location>
</feature>
<dbReference type="Gene3D" id="3.40.190.80">
    <property type="match status" value="1"/>
</dbReference>
<evidence type="ECO:0000256" key="1">
    <source>
        <dbReference type="ARBA" id="ARBA00001273"/>
    </source>
</evidence>
<comment type="subcellular location">
    <subcellularLocation>
        <location evidence="7">Cytoplasm</location>
    </subcellularLocation>
</comment>
<dbReference type="HAMAP" id="MF_01855">
    <property type="entry name" value="FBPase_class1"/>
    <property type="match status" value="1"/>
</dbReference>
<feature type="binding site" evidence="7">
    <location>
        <position position="145"/>
    </location>
    <ligand>
        <name>Mg(2+)</name>
        <dbReference type="ChEBI" id="CHEBI:18420"/>
        <label>2</label>
    </ligand>
</feature>
<feature type="binding site" evidence="7">
    <location>
        <position position="306"/>
    </location>
    <ligand>
        <name>substrate</name>
    </ligand>
</feature>
<protein>
    <recommendedName>
        <fullName evidence="7">Fructose-1,6-bisphosphatase class 1</fullName>
        <shortName evidence="7">FBPase class 1</shortName>
        <ecNumber evidence="7">3.1.3.11</ecNumber>
    </recommendedName>
    <alternativeName>
        <fullName evidence="7">D-fructose-1,6-bisphosphate 1-phosphohydrolase class 1</fullName>
    </alternativeName>
</protein>